<evidence type="ECO:0000256" key="5">
    <source>
        <dbReference type="ARBA" id="ARBA00022573"/>
    </source>
</evidence>
<evidence type="ECO:0000256" key="9">
    <source>
        <dbReference type="ARBA" id="ARBA00048531"/>
    </source>
</evidence>
<dbReference type="Proteomes" id="UP000030826">
    <property type="component" value="Unassembled WGS sequence"/>
</dbReference>
<dbReference type="InterPro" id="IPR015422">
    <property type="entry name" value="PyrdxlP-dep_Trfase_small"/>
</dbReference>
<dbReference type="InterPro" id="IPR005860">
    <property type="entry name" value="CobD"/>
</dbReference>
<dbReference type="GO" id="GO:0009236">
    <property type="term" value="P:cobalamin biosynthetic process"/>
    <property type="evidence" value="ECO:0007669"/>
    <property type="project" value="UniProtKB-UniPathway"/>
</dbReference>
<organism evidence="11 12">
    <name type="scientific">Aureimonas altamirensis</name>
    <dbReference type="NCBI Taxonomy" id="370622"/>
    <lineage>
        <taxon>Bacteria</taxon>
        <taxon>Pseudomonadati</taxon>
        <taxon>Pseudomonadota</taxon>
        <taxon>Alphaproteobacteria</taxon>
        <taxon>Hyphomicrobiales</taxon>
        <taxon>Aurantimonadaceae</taxon>
        <taxon>Aureimonas</taxon>
    </lineage>
</organism>
<dbReference type="PANTHER" id="PTHR42885:SF1">
    <property type="entry name" value="THREONINE-PHOSPHATE DECARBOXYLASE"/>
    <property type="match status" value="1"/>
</dbReference>
<dbReference type="Gene3D" id="3.40.640.10">
    <property type="entry name" value="Type I PLP-dependent aspartate aminotransferase-like (Major domain)"/>
    <property type="match status" value="1"/>
</dbReference>
<evidence type="ECO:0000256" key="6">
    <source>
        <dbReference type="ARBA" id="ARBA00022898"/>
    </source>
</evidence>
<feature type="domain" description="Aminotransferase class I/classII large" evidence="10">
    <location>
        <begin position="50"/>
        <end position="318"/>
    </location>
</feature>
<keyword evidence="6" id="KW-0663">Pyridoxal phosphate</keyword>
<dbReference type="InterPro" id="IPR004839">
    <property type="entry name" value="Aminotransferase_I/II_large"/>
</dbReference>
<comment type="pathway">
    <text evidence="3">Cofactor biosynthesis; adenosylcobalamin biosynthesis.</text>
</comment>
<dbReference type="NCBIfam" id="TIGR01140">
    <property type="entry name" value="L_thr_O3P_dcar"/>
    <property type="match status" value="1"/>
</dbReference>
<protein>
    <recommendedName>
        <fullName evidence="4">threonine-phosphate decarboxylase</fullName>
        <ecNumber evidence="4">4.1.1.81</ecNumber>
    </recommendedName>
    <alternativeName>
        <fullName evidence="8">L-threonine-O-3-phosphate decarboxylase</fullName>
    </alternativeName>
</protein>
<accession>A0A0B1Q1M7</accession>
<dbReference type="EC" id="4.1.1.81" evidence="4"/>
<evidence type="ECO:0000256" key="4">
    <source>
        <dbReference type="ARBA" id="ARBA00012285"/>
    </source>
</evidence>
<evidence type="ECO:0000313" key="11">
    <source>
        <dbReference type="EMBL" id="KHJ53371.1"/>
    </source>
</evidence>
<dbReference type="RefSeq" id="WP_039195492.1">
    <property type="nucleotide sequence ID" value="NZ_JRFJ01000006.1"/>
</dbReference>
<proteinExistence type="predicted"/>
<comment type="caution">
    <text evidence="11">The sequence shown here is derived from an EMBL/GenBank/DDBJ whole genome shotgun (WGS) entry which is preliminary data.</text>
</comment>
<name>A0A0B1Q1M7_9HYPH</name>
<keyword evidence="5" id="KW-0169">Cobalamin biosynthesis</keyword>
<dbReference type="GO" id="GO:0048472">
    <property type="term" value="F:threonine-phosphate decarboxylase activity"/>
    <property type="evidence" value="ECO:0007669"/>
    <property type="project" value="UniProtKB-EC"/>
</dbReference>
<comment type="function">
    <text evidence="2">Decarboxylates L-threonine-O-3-phosphate to yield (R)-1-amino-2-propanol O-2-phosphate, the precursor for the linkage between the nucleotide loop and the corrin ring in cobalamin.</text>
</comment>
<dbReference type="InterPro" id="IPR015421">
    <property type="entry name" value="PyrdxlP-dep_Trfase_major"/>
</dbReference>
<dbReference type="InterPro" id="IPR015424">
    <property type="entry name" value="PyrdxlP-dep_Trfase"/>
</dbReference>
<dbReference type="UniPathway" id="UPA00148"/>
<evidence type="ECO:0000259" key="10">
    <source>
        <dbReference type="Pfam" id="PF00155"/>
    </source>
</evidence>
<evidence type="ECO:0000256" key="7">
    <source>
        <dbReference type="ARBA" id="ARBA00023239"/>
    </source>
</evidence>
<evidence type="ECO:0000256" key="2">
    <source>
        <dbReference type="ARBA" id="ARBA00003444"/>
    </source>
</evidence>
<dbReference type="EMBL" id="JRFJ01000006">
    <property type="protein sequence ID" value="KHJ53371.1"/>
    <property type="molecule type" value="Genomic_DNA"/>
</dbReference>
<dbReference type="PANTHER" id="PTHR42885">
    <property type="entry name" value="HISTIDINOL-PHOSPHATE AMINOTRANSFERASE-RELATED"/>
    <property type="match status" value="1"/>
</dbReference>
<comment type="cofactor">
    <cofactor evidence="1">
        <name>pyridoxal 5'-phosphate</name>
        <dbReference type="ChEBI" id="CHEBI:597326"/>
    </cofactor>
</comment>
<evidence type="ECO:0000256" key="8">
    <source>
        <dbReference type="ARBA" id="ARBA00029996"/>
    </source>
</evidence>
<comment type="catalytic activity">
    <reaction evidence="9">
        <text>O-phospho-L-threonine + H(+) = (R)-1-aminopropan-2-yl phosphate + CO2</text>
        <dbReference type="Rhea" id="RHEA:11492"/>
        <dbReference type="ChEBI" id="CHEBI:15378"/>
        <dbReference type="ChEBI" id="CHEBI:16526"/>
        <dbReference type="ChEBI" id="CHEBI:58563"/>
        <dbReference type="ChEBI" id="CHEBI:58675"/>
        <dbReference type="EC" id="4.1.1.81"/>
    </reaction>
</comment>
<dbReference type="SUPFAM" id="SSF53383">
    <property type="entry name" value="PLP-dependent transferases"/>
    <property type="match status" value="1"/>
</dbReference>
<gene>
    <name evidence="11" type="ORF">LA66_18405</name>
</gene>
<dbReference type="Gene3D" id="3.90.1150.10">
    <property type="entry name" value="Aspartate Aminotransferase, domain 1"/>
    <property type="match status" value="1"/>
</dbReference>
<evidence type="ECO:0000313" key="12">
    <source>
        <dbReference type="Proteomes" id="UP000030826"/>
    </source>
</evidence>
<reference evidence="11 12" key="1">
    <citation type="submission" date="2014-09" db="EMBL/GenBank/DDBJ databases">
        <title>Isolation and characterization of Aurantimonas altamirensis ON-56566 from clinical sample following a dog bite.</title>
        <authorList>
            <person name="Eshaghi A."/>
            <person name="Li A."/>
            <person name="Shahinas D."/>
            <person name="Bahn P."/>
            <person name="Kus J.V."/>
            <person name="Patel S.N."/>
        </authorList>
    </citation>
    <scope>NUCLEOTIDE SEQUENCE [LARGE SCALE GENOMIC DNA]</scope>
    <source>
        <strain evidence="11 12">ON-56566</strain>
    </source>
</reference>
<dbReference type="AlphaFoldDB" id="A0A0B1Q1M7"/>
<dbReference type="GO" id="GO:0030170">
    <property type="term" value="F:pyridoxal phosphate binding"/>
    <property type="evidence" value="ECO:0007669"/>
    <property type="project" value="InterPro"/>
</dbReference>
<evidence type="ECO:0000256" key="3">
    <source>
        <dbReference type="ARBA" id="ARBA00004953"/>
    </source>
</evidence>
<sequence>MDAALKHGGALDAAIARWGGQRADWLDLSTGINPQPLPLPELRADAWSRLPEAADEAALADAARAFYGVAGSIVAAPGTQALIGLWPHLFAPRRAAILCPTYEEHRHALVLAGHDAVACAGLDDIPADASLVVVVNPNNPDGRRYDRPALLALAERLLERDGLLVVDEAFADADPACSLAGDTAGPLPILVLKSFGKYFGYAGLRLGFALCGNALAGRIAGRLGPWAVSGPAMAVGAAALRAEAATGAVRARLEAQARMTRETLSTAGLAIAGGTAMFTLVRDEGAGAIFERLAARHILTRPFAYEPAWLRFGNIRDDIEAERLAGALCC</sequence>
<dbReference type="Pfam" id="PF00155">
    <property type="entry name" value="Aminotran_1_2"/>
    <property type="match status" value="1"/>
</dbReference>
<evidence type="ECO:0000256" key="1">
    <source>
        <dbReference type="ARBA" id="ARBA00001933"/>
    </source>
</evidence>
<dbReference type="STRING" id="370622.LA66_18405"/>
<keyword evidence="7" id="KW-0456">Lyase</keyword>
<dbReference type="OrthoDB" id="9799304at2"/>